<dbReference type="EMBL" id="SDHX01000001">
    <property type="protein sequence ID" value="RXK54354.1"/>
    <property type="molecule type" value="Genomic_DNA"/>
</dbReference>
<gene>
    <name evidence="3" type="ORF">ESB00_00185</name>
</gene>
<dbReference type="PANTHER" id="PTHR43081">
    <property type="entry name" value="ADENYLATE CYCLASE, TERMINAL-DIFFERENTIATION SPECIFIC-RELATED"/>
    <property type="match status" value="1"/>
</dbReference>
<dbReference type="AlphaFoldDB" id="A0A4Q1C679"/>
<accession>A0A4Q1C679</accession>
<dbReference type="OrthoDB" id="54411at2"/>
<dbReference type="InterPro" id="IPR050697">
    <property type="entry name" value="Adenylyl/Guanylyl_Cyclase_3/4"/>
</dbReference>
<sequence length="435" mass="48431">MASVPSTPPIPGQRTLAAIVFTDVVGFSAHMQKDEETTLRLLKQDFDTMRELCTQHEGSVLKTTGDGLLMYYASAVQAVASALAIQRTFAELAKSRPADKNLLHRVGIHLGDVFVDKEDVMGDGVNIAARLQAEAEPGGICISQTVYHVVRNKLALQVTRLGPRELKNISQAIPIYKLLLKAQSIEEAAKNKPFTDDGSSPPMTAPRLTHRSWLVIITVLLSLLVGLLAMRGWTRHKLAVARAEREQAALNTLMQEEPAETGLPRQRVTRTIAEWRTELKNKRSRALENYDFAALAQDLKDPESPTADEPETRIRAQVLQRTQVLFGWMTTHLQKYNQERPLVVRELTGTSPKEIRIYVGPDRRLYYKEGGATRQRNWHELKPPVLAAIVAGAIVQADPLPPREVVQGALAFATLYNLPELRAALAQGRGQRFRP</sequence>
<feature type="transmembrane region" description="Helical" evidence="1">
    <location>
        <begin position="212"/>
        <end position="230"/>
    </location>
</feature>
<name>A0A4Q1C679_9BACT</name>
<reference evidence="3 4" key="1">
    <citation type="submission" date="2019-01" db="EMBL/GenBank/DDBJ databases">
        <title>Lacunisphaera sp. strain TWA-58.</title>
        <authorList>
            <person name="Chen W.-M."/>
        </authorList>
    </citation>
    <scope>NUCLEOTIDE SEQUENCE [LARGE SCALE GENOMIC DNA]</scope>
    <source>
        <strain evidence="3 4">TWA-58</strain>
    </source>
</reference>
<protein>
    <submittedName>
        <fullName evidence="3">Adenylate/guanylate cyclase domain-containing protein</fullName>
    </submittedName>
</protein>
<evidence type="ECO:0000256" key="1">
    <source>
        <dbReference type="SAM" id="Phobius"/>
    </source>
</evidence>
<dbReference type="Proteomes" id="UP000290218">
    <property type="component" value="Unassembled WGS sequence"/>
</dbReference>
<keyword evidence="1" id="KW-0812">Transmembrane</keyword>
<dbReference type="RefSeq" id="WP_129045719.1">
    <property type="nucleotide sequence ID" value="NZ_SDHX01000001.1"/>
</dbReference>
<dbReference type="PROSITE" id="PS50125">
    <property type="entry name" value="GUANYLATE_CYCLASE_2"/>
    <property type="match status" value="1"/>
</dbReference>
<dbReference type="Pfam" id="PF00211">
    <property type="entry name" value="Guanylate_cyc"/>
    <property type="match status" value="1"/>
</dbReference>
<dbReference type="InterPro" id="IPR001054">
    <property type="entry name" value="A/G_cyclase"/>
</dbReference>
<keyword evidence="1" id="KW-0472">Membrane</keyword>
<keyword evidence="4" id="KW-1185">Reference proteome</keyword>
<dbReference type="GO" id="GO:0035556">
    <property type="term" value="P:intracellular signal transduction"/>
    <property type="evidence" value="ECO:0007669"/>
    <property type="project" value="InterPro"/>
</dbReference>
<dbReference type="PANTHER" id="PTHR43081:SF19">
    <property type="entry name" value="PH-SENSITIVE ADENYLATE CYCLASE RV1264"/>
    <property type="match status" value="1"/>
</dbReference>
<proteinExistence type="predicted"/>
<dbReference type="SMART" id="SM00044">
    <property type="entry name" value="CYCc"/>
    <property type="match status" value="1"/>
</dbReference>
<dbReference type="Gene3D" id="3.30.70.1230">
    <property type="entry name" value="Nucleotide cyclase"/>
    <property type="match status" value="1"/>
</dbReference>
<dbReference type="CDD" id="cd07302">
    <property type="entry name" value="CHD"/>
    <property type="match status" value="1"/>
</dbReference>
<evidence type="ECO:0000259" key="2">
    <source>
        <dbReference type="PROSITE" id="PS50125"/>
    </source>
</evidence>
<dbReference type="SUPFAM" id="SSF55073">
    <property type="entry name" value="Nucleotide cyclase"/>
    <property type="match status" value="1"/>
</dbReference>
<evidence type="ECO:0000313" key="4">
    <source>
        <dbReference type="Proteomes" id="UP000290218"/>
    </source>
</evidence>
<keyword evidence="1" id="KW-1133">Transmembrane helix</keyword>
<dbReference type="InterPro" id="IPR029787">
    <property type="entry name" value="Nucleotide_cyclase"/>
</dbReference>
<comment type="caution">
    <text evidence="3">The sequence shown here is derived from an EMBL/GenBank/DDBJ whole genome shotgun (WGS) entry which is preliminary data.</text>
</comment>
<dbReference type="GO" id="GO:0006171">
    <property type="term" value="P:cAMP biosynthetic process"/>
    <property type="evidence" value="ECO:0007669"/>
    <property type="project" value="TreeGrafter"/>
</dbReference>
<evidence type="ECO:0000313" key="3">
    <source>
        <dbReference type="EMBL" id="RXK54354.1"/>
    </source>
</evidence>
<organism evidence="3 4">
    <name type="scientific">Oleiharenicola lentus</name>
    <dbReference type="NCBI Taxonomy" id="2508720"/>
    <lineage>
        <taxon>Bacteria</taxon>
        <taxon>Pseudomonadati</taxon>
        <taxon>Verrucomicrobiota</taxon>
        <taxon>Opitutia</taxon>
        <taxon>Opitutales</taxon>
        <taxon>Opitutaceae</taxon>
        <taxon>Oleiharenicola</taxon>
    </lineage>
</organism>
<dbReference type="GO" id="GO:0004016">
    <property type="term" value="F:adenylate cyclase activity"/>
    <property type="evidence" value="ECO:0007669"/>
    <property type="project" value="UniProtKB-ARBA"/>
</dbReference>
<feature type="domain" description="Guanylate cyclase" evidence="2">
    <location>
        <begin position="18"/>
        <end position="132"/>
    </location>
</feature>